<dbReference type="EMBL" id="UOGJ01000045">
    <property type="protein sequence ID" value="VAX35327.1"/>
    <property type="molecule type" value="Genomic_DNA"/>
</dbReference>
<proteinExistence type="predicted"/>
<gene>
    <name evidence="1" type="ORF">MNBD_UNCLBAC01-609</name>
</gene>
<dbReference type="AlphaFoldDB" id="A0A3B1E134"/>
<sequence length="68" mass="8215">MLSEQEKREMLEDARSVKRRENFEIGRRLIQQNSSCELDDYLLFLKESQKFFPIESVPHKTKTDLNRL</sequence>
<protein>
    <submittedName>
        <fullName evidence="1">Uncharacterized protein</fullName>
    </submittedName>
</protein>
<reference evidence="1" key="1">
    <citation type="submission" date="2018-06" db="EMBL/GenBank/DDBJ databases">
        <authorList>
            <person name="Zhirakovskaya E."/>
        </authorList>
    </citation>
    <scope>NUCLEOTIDE SEQUENCE</scope>
</reference>
<evidence type="ECO:0000313" key="1">
    <source>
        <dbReference type="EMBL" id="VAX35327.1"/>
    </source>
</evidence>
<accession>A0A3B1E134</accession>
<name>A0A3B1E134_9ZZZZ</name>
<organism evidence="1">
    <name type="scientific">hydrothermal vent metagenome</name>
    <dbReference type="NCBI Taxonomy" id="652676"/>
    <lineage>
        <taxon>unclassified sequences</taxon>
        <taxon>metagenomes</taxon>
        <taxon>ecological metagenomes</taxon>
    </lineage>
</organism>